<dbReference type="PROSITE" id="PS50110">
    <property type="entry name" value="RESPONSE_REGULATORY"/>
    <property type="match status" value="1"/>
</dbReference>
<dbReference type="GO" id="GO:0006355">
    <property type="term" value="P:regulation of DNA-templated transcription"/>
    <property type="evidence" value="ECO:0007669"/>
    <property type="project" value="TreeGrafter"/>
</dbReference>
<evidence type="ECO:0000313" key="9">
    <source>
        <dbReference type="Proteomes" id="UP000248311"/>
    </source>
</evidence>
<evidence type="ECO:0000256" key="1">
    <source>
        <dbReference type="ARBA" id="ARBA00022553"/>
    </source>
</evidence>
<comment type="caution">
    <text evidence="8">The sequence shown here is derived from an EMBL/GenBank/DDBJ whole genome shotgun (WGS) entry which is preliminary data.</text>
</comment>
<proteinExistence type="predicted"/>
<dbReference type="PANTHER" id="PTHR48111:SF1">
    <property type="entry name" value="TWO-COMPONENT RESPONSE REGULATOR ORR33"/>
    <property type="match status" value="1"/>
</dbReference>
<dbReference type="SUPFAM" id="SSF52172">
    <property type="entry name" value="CheY-like"/>
    <property type="match status" value="1"/>
</dbReference>
<feature type="modified residue" description="4-aspartylphosphate" evidence="6">
    <location>
        <position position="56"/>
    </location>
</feature>
<dbReference type="EMBL" id="QJTE01000001">
    <property type="protein sequence ID" value="PYE85972.1"/>
    <property type="molecule type" value="Genomic_DNA"/>
</dbReference>
<organism evidence="8 9">
    <name type="scientific">Pseudoroseicyclus aestuarii</name>
    <dbReference type="NCBI Taxonomy" id="1795041"/>
    <lineage>
        <taxon>Bacteria</taxon>
        <taxon>Pseudomonadati</taxon>
        <taxon>Pseudomonadota</taxon>
        <taxon>Alphaproteobacteria</taxon>
        <taxon>Rhodobacterales</taxon>
        <taxon>Paracoccaceae</taxon>
        <taxon>Pseudoroseicyclus</taxon>
    </lineage>
</organism>
<dbReference type="InterPro" id="IPR039420">
    <property type="entry name" value="WalR-like"/>
</dbReference>
<evidence type="ECO:0000256" key="2">
    <source>
        <dbReference type="ARBA" id="ARBA00023012"/>
    </source>
</evidence>
<dbReference type="GO" id="GO:0032993">
    <property type="term" value="C:protein-DNA complex"/>
    <property type="evidence" value="ECO:0007669"/>
    <property type="project" value="TreeGrafter"/>
</dbReference>
<dbReference type="InterPro" id="IPR001789">
    <property type="entry name" value="Sig_transdc_resp-reg_receiver"/>
</dbReference>
<dbReference type="GO" id="GO:0000976">
    <property type="term" value="F:transcription cis-regulatory region binding"/>
    <property type="evidence" value="ECO:0007669"/>
    <property type="project" value="TreeGrafter"/>
</dbReference>
<keyword evidence="1 6" id="KW-0597">Phosphoprotein</keyword>
<dbReference type="GO" id="GO:0005829">
    <property type="term" value="C:cytosol"/>
    <property type="evidence" value="ECO:0007669"/>
    <property type="project" value="TreeGrafter"/>
</dbReference>
<dbReference type="PANTHER" id="PTHR48111">
    <property type="entry name" value="REGULATOR OF RPOS"/>
    <property type="match status" value="1"/>
</dbReference>
<keyword evidence="3" id="KW-0805">Transcription regulation</keyword>
<evidence type="ECO:0000256" key="6">
    <source>
        <dbReference type="PROSITE-ProRule" id="PRU00169"/>
    </source>
</evidence>
<evidence type="ECO:0000256" key="4">
    <source>
        <dbReference type="ARBA" id="ARBA00023125"/>
    </source>
</evidence>
<keyword evidence="2" id="KW-0902">Two-component regulatory system</keyword>
<dbReference type="OrthoDB" id="7326651at2"/>
<gene>
    <name evidence="8" type="ORF">DFP88_101646</name>
</gene>
<name>A0A318SX36_9RHOB</name>
<dbReference type="SMART" id="SM00448">
    <property type="entry name" value="REC"/>
    <property type="match status" value="1"/>
</dbReference>
<dbReference type="Pfam" id="PF00072">
    <property type="entry name" value="Response_reg"/>
    <property type="match status" value="1"/>
</dbReference>
<dbReference type="AlphaFoldDB" id="A0A318SX36"/>
<reference evidence="8 9" key="1">
    <citation type="submission" date="2018-06" db="EMBL/GenBank/DDBJ databases">
        <title>Genomic Encyclopedia of Type Strains, Phase III (KMG-III): the genomes of soil and plant-associated and newly described type strains.</title>
        <authorList>
            <person name="Whitman W."/>
        </authorList>
    </citation>
    <scope>NUCLEOTIDE SEQUENCE [LARGE SCALE GENOMIC DNA]</scope>
    <source>
        <strain evidence="8 9">CECT 9025</strain>
    </source>
</reference>
<keyword evidence="4 8" id="KW-0238">DNA-binding</keyword>
<accession>A0A318SX36</accession>
<evidence type="ECO:0000256" key="5">
    <source>
        <dbReference type="ARBA" id="ARBA00023163"/>
    </source>
</evidence>
<sequence>MTRPIIAVDDSEIARELITLTLSEFGYDDVRSFGDPHDALAAMTEQSVPADLILLDVMMPGMDGIELCARIRGLEAWRDTPIIMLTTRSEQETLSQAFMAGANDYVTKPFQRIELQARIKSLLRLKSELDRRRVAGQGSRASARRRGTIEAPAPGLLATRTGLTEVLGALEPTALRRLGLVALRIDSLRRDAPDYDPAQARALSAMVSDLLAQVPLPAGDALVQWEEGCFCLASLSQDAQTLVETAGQMARALDRDGASALWQGTRPSLSAGLALPGQFETLAAGLGDAFAALEEAQPGGLRIAGAEGPGRGN</sequence>
<dbReference type="GO" id="GO:0000156">
    <property type="term" value="F:phosphorelay response regulator activity"/>
    <property type="evidence" value="ECO:0007669"/>
    <property type="project" value="TreeGrafter"/>
</dbReference>
<feature type="domain" description="Response regulatory" evidence="7">
    <location>
        <begin position="4"/>
        <end position="123"/>
    </location>
</feature>
<dbReference type="Proteomes" id="UP000248311">
    <property type="component" value="Unassembled WGS sequence"/>
</dbReference>
<dbReference type="RefSeq" id="WP_110812976.1">
    <property type="nucleotide sequence ID" value="NZ_QJTE01000001.1"/>
</dbReference>
<dbReference type="Gene3D" id="3.40.50.2300">
    <property type="match status" value="1"/>
</dbReference>
<protein>
    <submittedName>
        <fullName evidence="8">DNA-binding response OmpR family regulator</fullName>
    </submittedName>
</protein>
<dbReference type="InterPro" id="IPR011006">
    <property type="entry name" value="CheY-like_superfamily"/>
</dbReference>
<keyword evidence="5" id="KW-0804">Transcription</keyword>
<evidence type="ECO:0000256" key="3">
    <source>
        <dbReference type="ARBA" id="ARBA00023015"/>
    </source>
</evidence>
<evidence type="ECO:0000313" key="8">
    <source>
        <dbReference type="EMBL" id="PYE85972.1"/>
    </source>
</evidence>
<keyword evidence="9" id="KW-1185">Reference proteome</keyword>
<evidence type="ECO:0000259" key="7">
    <source>
        <dbReference type="PROSITE" id="PS50110"/>
    </source>
</evidence>